<dbReference type="PANTHER" id="PTHR33204:SF37">
    <property type="entry name" value="HTH-TYPE TRANSCRIPTIONAL REGULATOR YODB"/>
    <property type="match status" value="1"/>
</dbReference>
<dbReference type="EMBL" id="JAJOMB010000003">
    <property type="protein sequence ID" value="MCD5310458.1"/>
    <property type="molecule type" value="Genomic_DNA"/>
</dbReference>
<dbReference type="Proteomes" id="UP001138997">
    <property type="component" value="Unassembled WGS sequence"/>
</dbReference>
<evidence type="ECO:0000256" key="1">
    <source>
        <dbReference type="ARBA" id="ARBA00023015"/>
    </source>
</evidence>
<dbReference type="PROSITE" id="PS51118">
    <property type="entry name" value="HTH_HXLR"/>
    <property type="match status" value="1"/>
</dbReference>
<evidence type="ECO:0000313" key="6">
    <source>
        <dbReference type="Proteomes" id="UP001138997"/>
    </source>
</evidence>
<protein>
    <submittedName>
        <fullName evidence="5">Helix-turn-helix transcriptional regulator</fullName>
    </submittedName>
</protein>
<sequence>MSELPPLTPIPADCDARAVLTHVTNKWGTLAMLALRGGPRRWNELLRGIDGVSEKMLAQNLKALVEDGFVIREQRPSMPPHVVYSLTPEGLEVAHLLAALAERVAAHVGESLPWELEGLLDPTVKMAQTS</sequence>
<dbReference type="AlphaFoldDB" id="A0A9X1NCE0"/>
<dbReference type="InterPro" id="IPR002577">
    <property type="entry name" value="HTH_HxlR"/>
</dbReference>
<evidence type="ECO:0000256" key="2">
    <source>
        <dbReference type="ARBA" id="ARBA00023125"/>
    </source>
</evidence>
<dbReference type="Gene3D" id="1.10.10.10">
    <property type="entry name" value="Winged helix-like DNA-binding domain superfamily/Winged helix DNA-binding domain"/>
    <property type="match status" value="1"/>
</dbReference>
<name>A0A9X1NCE0_9ACTN</name>
<feature type="domain" description="HTH hxlR-type" evidence="4">
    <location>
        <begin position="14"/>
        <end position="112"/>
    </location>
</feature>
<comment type="caution">
    <text evidence="5">The sequence shown here is derived from an EMBL/GenBank/DDBJ whole genome shotgun (WGS) entry which is preliminary data.</text>
</comment>
<proteinExistence type="predicted"/>
<reference evidence="5" key="1">
    <citation type="submission" date="2021-11" db="EMBL/GenBank/DDBJ databases">
        <title>Streptomyces corallinus and Kineosporia corallina sp. nov., two new coral-derived marine actinobacteria.</title>
        <authorList>
            <person name="Buangrab K."/>
            <person name="Sutthacheep M."/>
            <person name="Yeemin T."/>
            <person name="Harunari E."/>
            <person name="Igarashi Y."/>
            <person name="Sripreechasak P."/>
            <person name="Kanchanasin P."/>
            <person name="Tanasupawat S."/>
            <person name="Phongsopitanun W."/>
        </authorList>
    </citation>
    <scope>NUCLEOTIDE SEQUENCE</scope>
    <source>
        <strain evidence="5">JCM 31032</strain>
    </source>
</reference>
<keyword evidence="3" id="KW-0804">Transcription</keyword>
<organism evidence="5 6">
    <name type="scientific">Kineosporia babensis</name>
    <dbReference type="NCBI Taxonomy" id="499548"/>
    <lineage>
        <taxon>Bacteria</taxon>
        <taxon>Bacillati</taxon>
        <taxon>Actinomycetota</taxon>
        <taxon>Actinomycetes</taxon>
        <taxon>Kineosporiales</taxon>
        <taxon>Kineosporiaceae</taxon>
        <taxon>Kineosporia</taxon>
    </lineage>
</organism>
<gene>
    <name evidence="5" type="ORF">LR394_06095</name>
</gene>
<evidence type="ECO:0000313" key="5">
    <source>
        <dbReference type="EMBL" id="MCD5310458.1"/>
    </source>
</evidence>
<dbReference type="RefSeq" id="WP_231439395.1">
    <property type="nucleotide sequence ID" value="NZ_JAJOMB010000003.1"/>
</dbReference>
<dbReference type="SUPFAM" id="SSF46785">
    <property type="entry name" value="Winged helix' DNA-binding domain"/>
    <property type="match status" value="1"/>
</dbReference>
<dbReference type="Pfam" id="PF01638">
    <property type="entry name" value="HxlR"/>
    <property type="match status" value="1"/>
</dbReference>
<keyword evidence="6" id="KW-1185">Reference proteome</keyword>
<keyword evidence="1" id="KW-0805">Transcription regulation</keyword>
<dbReference type="InterPro" id="IPR036390">
    <property type="entry name" value="WH_DNA-bd_sf"/>
</dbReference>
<accession>A0A9X1NCE0</accession>
<evidence type="ECO:0000259" key="4">
    <source>
        <dbReference type="PROSITE" id="PS51118"/>
    </source>
</evidence>
<dbReference type="InterPro" id="IPR036388">
    <property type="entry name" value="WH-like_DNA-bd_sf"/>
</dbReference>
<keyword evidence="2" id="KW-0238">DNA-binding</keyword>
<evidence type="ECO:0000256" key="3">
    <source>
        <dbReference type="ARBA" id="ARBA00023163"/>
    </source>
</evidence>
<dbReference type="GO" id="GO:0003677">
    <property type="term" value="F:DNA binding"/>
    <property type="evidence" value="ECO:0007669"/>
    <property type="project" value="UniProtKB-KW"/>
</dbReference>
<dbReference type="PANTHER" id="PTHR33204">
    <property type="entry name" value="TRANSCRIPTIONAL REGULATOR, MARR FAMILY"/>
    <property type="match status" value="1"/>
</dbReference>